<dbReference type="Proteomes" id="UP001320148">
    <property type="component" value="Chromosome"/>
</dbReference>
<dbReference type="PANTHER" id="PTHR43855">
    <property type="entry name" value="THIOSULFATE SULFURTRANSFERASE"/>
    <property type="match status" value="1"/>
</dbReference>
<dbReference type="SUPFAM" id="SSF52821">
    <property type="entry name" value="Rhodanese/Cell cycle control phosphatase"/>
    <property type="match status" value="3"/>
</dbReference>
<sequence length="667" mass="71812">MINTFFHLGALNTPAALLTSLLIGIAFGVALENAGFGSSRRLAGIFYFRDMAVLKVMFTAVVIAMIGISYAKAFGWVTTDNVYFLHTLYAAQIVGGLMFGVGFVMSGWCPGTGAVGLASGKIDALVFLIGATGGSMLYNEIYPLIGALTSADRGVVFAYDALGVSEATLAFGLTLIAVGCFWGSEYIEKTNQGTGEMWGTPFLKVFSVILITGAFGLFAVANPPASSMASLPTGPQEALLLEGVEGGRDHMGPQELADRLIAMDPLLLLVDIRPPEEFAQFHLRSAINIPVAHLAEGLSTYKNKGLIVLYSNGMTHPAQARDSLFRLGFTNVYFLTDGLDGFLAACLKPISLRAEPVSPPLAMKINAWRTFFLTPAPPTIESQPSTQVERPPSAPPPPLPGLIETEWLNTVLGTPDLKIIDLRGQPEYNTGHIPGSLSLNVENLRGNVHGVPSSLLPGSMLAEHVSMMGIAPEDLLVFVCTDKLQDATLAGMACERLGHTRYGILQGGFPKWSTERRPIDTILPSVKATSYPVPTQPDSFTVTAAEVMTTISKPGTLIIDVRPTDYFTGKKQDEARGGHIPGAINRPFSDDVINLGTYNTFKPQEELRTLYGALIPTLDSPVIVHCRTGHQASQTYFVLTRLLGYTRVKWFDAGWTQWAATPTLPVQ</sequence>
<feature type="domain" description="Rhodanese" evidence="3">
    <location>
        <begin position="413"/>
        <end position="521"/>
    </location>
</feature>
<dbReference type="InterPro" id="IPR007272">
    <property type="entry name" value="Sulf_transp_TsuA/YedE"/>
</dbReference>
<evidence type="ECO:0000313" key="4">
    <source>
        <dbReference type="EMBL" id="BCS99122.1"/>
    </source>
</evidence>
<keyword evidence="5" id="KW-1185">Reference proteome</keyword>
<feature type="transmembrane region" description="Helical" evidence="2">
    <location>
        <begin position="157"/>
        <end position="182"/>
    </location>
</feature>
<evidence type="ECO:0000259" key="3">
    <source>
        <dbReference type="PROSITE" id="PS50206"/>
    </source>
</evidence>
<dbReference type="PANTHER" id="PTHR43855:SF1">
    <property type="entry name" value="THIOSULFATE SULFURTRANSFERASE"/>
    <property type="match status" value="1"/>
</dbReference>
<name>A0ABM7PP78_9BACT</name>
<evidence type="ECO:0000256" key="1">
    <source>
        <dbReference type="ARBA" id="ARBA00022737"/>
    </source>
</evidence>
<accession>A0ABM7PP78</accession>
<gene>
    <name evidence="4" type="ORF">DSLASN_47540</name>
</gene>
<dbReference type="RefSeq" id="WP_236890477.1">
    <property type="nucleotide sequence ID" value="NZ_AP024488.1"/>
</dbReference>
<dbReference type="Gene3D" id="3.40.250.10">
    <property type="entry name" value="Rhodanese-like domain"/>
    <property type="match status" value="3"/>
</dbReference>
<keyword evidence="1" id="KW-0677">Repeat</keyword>
<evidence type="ECO:0000256" key="2">
    <source>
        <dbReference type="SAM" id="Phobius"/>
    </source>
</evidence>
<organism evidence="4 5">
    <name type="scientific">Desulfoluna limicola</name>
    <dbReference type="NCBI Taxonomy" id="2810562"/>
    <lineage>
        <taxon>Bacteria</taxon>
        <taxon>Pseudomonadati</taxon>
        <taxon>Thermodesulfobacteriota</taxon>
        <taxon>Desulfobacteria</taxon>
        <taxon>Desulfobacterales</taxon>
        <taxon>Desulfolunaceae</taxon>
        <taxon>Desulfoluna</taxon>
    </lineage>
</organism>
<dbReference type="SMART" id="SM00450">
    <property type="entry name" value="RHOD"/>
    <property type="match status" value="3"/>
</dbReference>
<dbReference type="InterPro" id="IPR051126">
    <property type="entry name" value="Thiosulfate_sulfurtransferase"/>
</dbReference>
<dbReference type="InterPro" id="IPR001763">
    <property type="entry name" value="Rhodanese-like_dom"/>
</dbReference>
<dbReference type="PROSITE" id="PS50206">
    <property type="entry name" value="RHODANESE_3"/>
    <property type="match status" value="3"/>
</dbReference>
<feature type="domain" description="Rhodanese" evidence="3">
    <location>
        <begin position="552"/>
        <end position="667"/>
    </location>
</feature>
<keyword evidence="2" id="KW-1133">Transmembrane helix</keyword>
<proteinExistence type="predicted"/>
<dbReference type="InterPro" id="IPR036873">
    <property type="entry name" value="Rhodanese-like_dom_sf"/>
</dbReference>
<keyword evidence="2" id="KW-0812">Transmembrane</keyword>
<dbReference type="Pfam" id="PF04143">
    <property type="entry name" value="Sulf_transp"/>
    <property type="match status" value="1"/>
</dbReference>
<dbReference type="CDD" id="cd00158">
    <property type="entry name" value="RHOD"/>
    <property type="match status" value="1"/>
</dbReference>
<feature type="transmembrane region" description="Helical" evidence="2">
    <location>
        <begin position="6"/>
        <end position="31"/>
    </location>
</feature>
<evidence type="ECO:0000313" key="5">
    <source>
        <dbReference type="Proteomes" id="UP001320148"/>
    </source>
</evidence>
<reference evidence="4 5" key="1">
    <citation type="submission" date="2021-02" db="EMBL/GenBank/DDBJ databases">
        <title>Complete genome of Desulfoluna sp. strain ASN36.</title>
        <authorList>
            <person name="Takahashi A."/>
            <person name="Kojima H."/>
            <person name="Fukui M."/>
        </authorList>
    </citation>
    <scope>NUCLEOTIDE SEQUENCE [LARGE SCALE GENOMIC DNA]</scope>
    <source>
        <strain evidence="4 5">ASN36</strain>
    </source>
</reference>
<feature type="transmembrane region" description="Helical" evidence="2">
    <location>
        <begin position="202"/>
        <end position="221"/>
    </location>
</feature>
<dbReference type="CDD" id="cd01449">
    <property type="entry name" value="TST_Repeat_2"/>
    <property type="match status" value="1"/>
</dbReference>
<dbReference type="Pfam" id="PF00581">
    <property type="entry name" value="Rhodanese"/>
    <property type="match status" value="3"/>
</dbReference>
<protein>
    <recommendedName>
        <fullName evidence="3">Rhodanese domain-containing protein</fullName>
    </recommendedName>
</protein>
<feature type="transmembrane region" description="Helical" evidence="2">
    <location>
        <begin position="52"/>
        <end position="71"/>
    </location>
</feature>
<feature type="domain" description="Rhodanese" evidence="3">
    <location>
        <begin position="263"/>
        <end position="351"/>
    </location>
</feature>
<dbReference type="EMBL" id="AP024488">
    <property type="protein sequence ID" value="BCS99122.1"/>
    <property type="molecule type" value="Genomic_DNA"/>
</dbReference>
<feature type="transmembrane region" description="Helical" evidence="2">
    <location>
        <begin position="125"/>
        <end position="145"/>
    </location>
</feature>
<keyword evidence="2" id="KW-0472">Membrane</keyword>
<feature type="transmembrane region" description="Helical" evidence="2">
    <location>
        <begin position="83"/>
        <end position="104"/>
    </location>
</feature>